<dbReference type="CDD" id="cd06580">
    <property type="entry name" value="TM_PBP1_transp_TpRbsC_like"/>
    <property type="match status" value="1"/>
</dbReference>
<proteinExistence type="predicted"/>
<accession>A0A930Y9T8</accession>
<dbReference type="AlphaFoldDB" id="A0A930Y9T8"/>
<comment type="caution">
    <text evidence="8">The sequence shown here is derived from an EMBL/GenBank/DDBJ whole genome shotgun (WGS) entry which is preliminary data.</text>
</comment>
<keyword evidence="9" id="KW-1185">Reference proteome</keyword>
<dbReference type="PANTHER" id="PTHR47089:SF1">
    <property type="entry name" value="GUANOSINE ABC TRANSPORTER PERMEASE PROTEIN NUPP"/>
    <property type="match status" value="1"/>
</dbReference>
<organism evidence="8 9">
    <name type="scientific">Nocardioides acrostichi</name>
    <dbReference type="NCBI Taxonomy" id="2784339"/>
    <lineage>
        <taxon>Bacteria</taxon>
        <taxon>Bacillati</taxon>
        <taxon>Actinomycetota</taxon>
        <taxon>Actinomycetes</taxon>
        <taxon>Propionibacteriales</taxon>
        <taxon>Nocardioidaceae</taxon>
        <taxon>Nocardioides</taxon>
    </lineage>
</organism>
<dbReference type="InterPro" id="IPR001851">
    <property type="entry name" value="ABC_transp_permease"/>
</dbReference>
<dbReference type="GO" id="GO:0005886">
    <property type="term" value="C:plasma membrane"/>
    <property type="evidence" value="ECO:0007669"/>
    <property type="project" value="UniProtKB-SubCell"/>
</dbReference>
<evidence type="ECO:0000256" key="1">
    <source>
        <dbReference type="ARBA" id="ARBA00004651"/>
    </source>
</evidence>
<evidence type="ECO:0000313" key="9">
    <source>
        <dbReference type="Proteomes" id="UP000656804"/>
    </source>
</evidence>
<comment type="subcellular location">
    <subcellularLocation>
        <location evidence="1">Cell membrane</location>
        <topology evidence="1">Multi-pass membrane protein</topology>
    </subcellularLocation>
</comment>
<keyword evidence="5 7" id="KW-0472">Membrane</keyword>
<feature type="transmembrane region" description="Helical" evidence="7">
    <location>
        <begin position="59"/>
        <end position="77"/>
    </location>
</feature>
<keyword evidence="4 7" id="KW-1133">Transmembrane helix</keyword>
<dbReference type="Pfam" id="PF02653">
    <property type="entry name" value="BPD_transp_2"/>
    <property type="match status" value="1"/>
</dbReference>
<feature type="transmembrane region" description="Helical" evidence="7">
    <location>
        <begin position="326"/>
        <end position="346"/>
    </location>
</feature>
<gene>
    <name evidence="8" type="ORF">ISG29_03395</name>
</gene>
<evidence type="ECO:0000313" key="8">
    <source>
        <dbReference type="EMBL" id="MBF4160718.1"/>
    </source>
</evidence>
<dbReference type="EMBL" id="JADIVZ010000001">
    <property type="protein sequence ID" value="MBF4160718.1"/>
    <property type="molecule type" value="Genomic_DNA"/>
</dbReference>
<evidence type="ECO:0000256" key="2">
    <source>
        <dbReference type="ARBA" id="ARBA00022475"/>
    </source>
</evidence>
<feature type="transmembrane region" description="Helical" evidence="7">
    <location>
        <begin position="198"/>
        <end position="216"/>
    </location>
</feature>
<feature type="transmembrane region" description="Helical" evidence="7">
    <location>
        <begin position="113"/>
        <end position="139"/>
    </location>
</feature>
<feature type="transmembrane region" description="Helical" evidence="7">
    <location>
        <begin position="89"/>
        <end position="107"/>
    </location>
</feature>
<protein>
    <submittedName>
        <fullName evidence="8">ABC transporter permease</fullName>
    </submittedName>
</protein>
<name>A0A930Y9T8_9ACTN</name>
<evidence type="ECO:0000256" key="6">
    <source>
        <dbReference type="SAM" id="MobiDB-lite"/>
    </source>
</evidence>
<evidence type="ECO:0000256" key="4">
    <source>
        <dbReference type="ARBA" id="ARBA00022989"/>
    </source>
</evidence>
<evidence type="ECO:0000256" key="3">
    <source>
        <dbReference type="ARBA" id="ARBA00022692"/>
    </source>
</evidence>
<keyword evidence="3 7" id="KW-0812">Transmembrane</keyword>
<sequence>MTLLSTATILGLAQRLLTQVAVAAVTLLIAALLLLTIGVSPLDAADAFWAGTFGSSTNAGTTLTQAVPLFLVALGWIVTEKAGRIQVGFPGQVVIGGCAAAAVGLHAESLPGPFAVLLCAVAGIAGGAMWAGIVAWLWASRGVLEIVSSLLLNLVAVQVLAWLVRGPLQGSLDKQPQSANFAPSTSWPAFPQIPGMTLSYDVLLAPVLAVGLVWVLSRTTFGFTVRASGGNVTAARWQGMDPVRAGASAIVASGAFAGLAGAALLFAGAAPWLSEGFEASVGFNGIAVALLARNSPIGAMVTAVVFSSLNVGSTSLQSLLDVPSTLTSVLQGAVIVLVLIAAAVAMRRRRTPPPVPEPSTLEASPRPATAGTGV</sequence>
<dbReference type="PANTHER" id="PTHR47089">
    <property type="entry name" value="ABC TRANSPORTER, PERMEASE PROTEIN"/>
    <property type="match status" value="1"/>
</dbReference>
<feature type="transmembrane region" description="Helical" evidence="7">
    <location>
        <begin position="146"/>
        <end position="164"/>
    </location>
</feature>
<feature type="transmembrane region" description="Helical" evidence="7">
    <location>
        <begin position="245"/>
        <end position="266"/>
    </location>
</feature>
<evidence type="ECO:0000256" key="5">
    <source>
        <dbReference type="ARBA" id="ARBA00023136"/>
    </source>
</evidence>
<keyword evidence="2" id="KW-1003">Cell membrane</keyword>
<dbReference type="Proteomes" id="UP000656804">
    <property type="component" value="Unassembled WGS sequence"/>
</dbReference>
<feature type="region of interest" description="Disordered" evidence="6">
    <location>
        <begin position="350"/>
        <end position="374"/>
    </location>
</feature>
<reference evidence="8" key="1">
    <citation type="submission" date="2020-11" db="EMBL/GenBank/DDBJ databases">
        <title>Nocardioides sp. CBS4Y-1, whole genome shotgun sequence.</title>
        <authorList>
            <person name="Tuo L."/>
        </authorList>
    </citation>
    <scope>NUCLEOTIDE SEQUENCE</scope>
    <source>
        <strain evidence="8">CBS4Y-1</strain>
    </source>
</reference>
<feature type="transmembrane region" description="Helical" evidence="7">
    <location>
        <begin position="20"/>
        <end position="39"/>
    </location>
</feature>
<dbReference type="GO" id="GO:0022857">
    <property type="term" value="F:transmembrane transporter activity"/>
    <property type="evidence" value="ECO:0007669"/>
    <property type="project" value="InterPro"/>
</dbReference>
<dbReference type="RefSeq" id="WP_194501905.1">
    <property type="nucleotide sequence ID" value="NZ_JADIVZ010000001.1"/>
</dbReference>
<evidence type="ECO:0000256" key="7">
    <source>
        <dbReference type="SAM" id="Phobius"/>
    </source>
</evidence>